<evidence type="ECO:0000256" key="8">
    <source>
        <dbReference type="ARBA" id="ARBA00023242"/>
    </source>
</evidence>
<dbReference type="CDD" id="cd00074">
    <property type="entry name" value="HFD_H2A"/>
    <property type="match status" value="1"/>
</dbReference>
<proteinExistence type="inferred from homology"/>
<evidence type="ECO:0000313" key="13">
    <source>
        <dbReference type="Proteomes" id="UP000225706"/>
    </source>
</evidence>
<comment type="function">
    <text evidence="1">Core component of nucleosome. Nucleosomes wrap and compact DNA into chromatin, limiting DNA accessibility to the cellular machineries which require DNA as a template. Histones thereby play a central role in transcription regulation, DNA repair, DNA replication and chromosomal stability. DNA accessibility is regulated via a complex set of post-translational modifications of histones, also called histone code, and nucleosome remodeling.</text>
</comment>
<protein>
    <submittedName>
        <fullName evidence="12">Histone H2A</fullName>
    </submittedName>
</protein>
<keyword evidence="6" id="KW-0158">Chromosome</keyword>
<reference evidence="13" key="1">
    <citation type="journal article" date="2017" name="bioRxiv">
        <title>Comparative analysis of the genomes of Stylophora pistillata and Acropora digitifera provides evidence for extensive differences between species of corals.</title>
        <authorList>
            <person name="Voolstra C.R."/>
            <person name="Li Y."/>
            <person name="Liew Y.J."/>
            <person name="Baumgarten S."/>
            <person name="Zoccola D."/>
            <person name="Flot J.-F."/>
            <person name="Tambutte S."/>
            <person name="Allemand D."/>
            <person name="Aranda M."/>
        </authorList>
    </citation>
    <scope>NUCLEOTIDE SEQUENCE [LARGE SCALE GENOMIC DNA]</scope>
</reference>
<dbReference type="SUPFAM" id="SSF50044">
    <property type="entry name" value="SH3-domain"/>
    <property type="match status" value="1"/>
</dbReference>
<dbReference type="GO" id="GO:0000786">
    <property type="term" value="C:nucleosome"/>
    <property type="evidence" value="ECO:0007669"/>
    <property type="project" value="UniProtKB-KW"/>
</dbReference>
<evidence type="ECO:0000256" key="6">
    <source>
        <dbReference type="ARBA" id="ARBA00022454"/>
    </source>
</evidence>
<comment type="caution">
    <text evidence="12">The sequence shown here is derived from an EMBL/GenBank/DDBJ whole genome shotgun (WGS) entry which is preliminary data.</text>
</comment>
<feature type="non-terminal residue" evidence="12">
    <location>
        <position position="424"/>
    </location>
</feature>
<keyword evidence="7" id="KW-0238">DNA-binding</keyword>
<dbReference type="InterPro" id="IPR007125">
    <property type="entry name" value="H2A/H2B/H3"/>
</dbReference>
<dbReference type="InterPro" id="IPR002119">
    <property type="entry name" value="Histone_H2A"/>
</dbReference>
<dbReference type="GO" id="GO:0003677">
    <property type="term" value="F:DNA binding"/>
    <property type="evidence" value="ECO:0007669"/>
    <property type="project" value="UniProtKB-KW"/>
</dbReference>
<dbReference type="SUPFAM" id="SSF47113">
    <property type="entry name" value="Histone-fold"/>
    <property type="match status" value="1"/>
</dbReference>
<evidence type="ECO:0000259" key="11">
    <source>
        <dbReference type="SMART" id="SM00326"/>
    </source>
</evidence>
<keyword evidence="9" id="KW-0544">Nucleosome core</keyword>
<dbReference type="Pfam" id="PF00125">
    <property type="entry name" value="Histone"/>
    <property type="match status" value="1"/>
</dbReference>
<dbReference type="FunFam" id="1.10.20.10:FF:000103">
    <property type="entry name" value="Histone H2A type 1"/>
    <property type="match status" value="1"/>
</dbReference>
<dbReference type="InterPro" id="IPR032458">
    <property type="entry name" value="Histone_H2A_CS"/>
</dbReference>
<feature type="region of interest" description="Disordered" evidence="10">
    <location>
        <begin position="347"/>
        <end position="386"/>
    </location>
</feature>
<feature type="compositionally biased region" description="Basic and acidic residues" evidence="10">
    <location>
        <begin position="353"/>
        <end position="386"/>
    </location>
</feature>
<dbReference type="STRING" id="50429.A0A2B4RNR0"/>
<dbReference type="OrthoDB" id="9421954at2759"/>
<dbReference type="GO" id="GO:0030527">
    <property type="term" value="F:structural constituent of chromatin"/>
    <property type="evidence" value="ECO:0007669"/>
    <property type="project" value="InterPro"/>
</dbReference>
<dbReference type="PANTHER" id="PTHR23430">
    <property type="entry name" value="HISTONE H2A"/>
    <property type="match status" value="1"/>
</dbReference>
<sequence length="424" mass="48033">MSGRGKGGKVGKSTSKTRSARAGLQFPVGRIHRFLRKGNYAERIGAGAPVYLAAVLEYLTAEVLELAGNAARDNKKSRIIPRHLLLAAPSSSLTSVLRFAVSEQQQGENRFAFLTTTIPVYCPILLGCFLDKTLILTSRELNVQTEANVTMGEETKKDLLVIAVTAHDPNQEDDLKAQEAMDTAPDVSVQLSIMRKEKFEVLGRNVGWWLYVKRVDKEEKGYIPSTCVVPLKDDLTHEEEEELSHNVELTADLINPEVDLKFFPATPVDKDVTNRGVCPEQNANVFSKLTFWWLNGLIYTGFKRPLVDEDLWALGKDNKSVNIVPKFMEKWAKEEKRCAIGKRCPLEDQQEQEQERDKLTEENDETKVEFVPKNDEKQSKDKKTDKKRPSLVRAMVYQFGPQFFIGMILKLIYDVIQFVQPQLV</sequence>
<keyword evidence="8" id="KW-0539">Nucleus</keyword>
<name>A0A2B4RNR0_STYPI</name>
<gene>
    <name evidence="12" type="primary">2</name>
    <name evidence="12" type="ORF">AWC38_SpisGene17213</name>
</gene>
<dbReference type="Gene3D" id="1.10.20.10">
    <property type="entry name" value="Histone, subunit A"/>
    <property type="match status" value="1"/>
</dbReference>
<dbReference type="Proteomes" id="UP000225706">
    <property type="component" value="Unassembled WGS sequence"/>
</dbReference>
<evidence type="ECO:0000256" key="1">
    <source>
        <dbReference type="ARBA" id="ARBA00002001"/>
    </source>
</evidence>
<comment type="similarity">
    <text evidence="4">Belongs to the histone H2A family.</text>
</comment>
<evidence type="ECO:0000256" key="7">
    <source>
        <dbReference type="ARBA" id="ARBA00023125"/>
    </source>
</evidence>
<evidence type="ECO:0000256" key="9">
    <source>
        <dbReference type="ARBA" id="ARBA00023269"/>
    </source>
</evidence>
<dbReference type="EMBL" id="LSMT01000412">
    <property type="protein sequence ID" value="PFX18419.1"/>
    <property type="molecule type" value="Genomic_DNA"/>
</dbReference>
<dbReference type="InterPro" id="IPR036028">
    <property type="entry name" value="SH3-like_dom_sf"/>
</dbReference>
<dbReference type="AlphaFoldDB" id="A0A2B4RNR0"/>
<dbReference type="InterPro" id="IPR009072">
    <property type="entry name" value="Histone-fold"/>
</dbReference>
<evidence type="ECO:0000256" key="5">
    <source>
        <dbReference type="ARBA" id="ARBA00022443"/>
    </source>
</evidence>
<dbReference type="GO" id="GO:0005634">
    <property type="term" value="C:nucleus"/>
    <property type="evidence" value="ECO:0007669"/>
    <property type="project" value="UniProtKB-SubCell"/>
</dbReference>
<dbReference type="Gene3D" id="2.30.30.40">
    <property type="entry name" value="SH3 Domains"/>
    <property type="match status" value="1"/>
</dbReference>
<evidence type="ECO:0000256" key="3">
    <source>
        <dbReference type="ARBA" id="ARBA00004286"/>
    </source>
</evidence>
<comment type="subcellular location">
    <subcellularLocation>
        <location evidence="3">Chromosome</location>
    </subcellularLocation>
    <subcellularLocation>
        <location evidence="2">Nucleus</location>
    </subcellularLocation>
</comment>
<dbReference type="PROSITE" id="PS00046">
    <property type="entry name" value="HISTONE_H2A"/>
    <property type="match status" value="1"/>
</dbReference>
<evidence type="ECO:0000256" key="4">
    <source>
        <dbReference type="ARBA" id="ARBA00010691"/>
    </source>
</evidence>
<feature type="domain" description="SH3" evidence="11">
    <location>
        <begin position="159"/>
        <end position="232"/>
    </location>
</feature>
<dbReference type="SMART" id="SM00326">
    <property type="entry name" value="SH3"/>
    <property type="match status" value="1"/>
</dbReference>
<accession>A0A2B4RNR0</accession>
<evidence type="ECO:0000256" key="2">
    <source>
        <dbReference type="ARBA" id="ARBA00004123"/>
    </source>
</evidence>
<dbReference type="InterPro" id="IPR001452">
    <property type="entry name" value="SH3_domain"/>
</dbReference>
<keyword evidence="5" id="KW-0728">SH3 domain</keyword>
<keyword evidence="13" id="KW-1185">Reference proteome</keyword>
<dbReference type="GO" id="GO:0046982">
    <property type="term" value="F:protein heterodimerization activity"/>
    <property type="evidence" value="ECO:0007669"/>
    <property type="project" value="InterPro"/>
</dbReference>
<dbReference type="PRINTS" id="PR00620">
    <property type="entry name" value="HISTONEH2A"/>
</dbReference>
<evidence type="ECO:0000256" key="10">
    <source>
        <dbReference type="SAM" id="MobiDB-lite"/>
    </source>
</evidence>
<organism evidence="12 13">
    <name type="scientific">Stylophora pistillata</name>
    <name type="common">Smooth cauliflower coral</name>
    <dbReference type="NCBI Taxonomy" id="50429"/>
    <lineage>
        <taxon>Eukaryota</taxon>
        <taxon>Metazoa</taxon>
        <taxon>Cnidaria</taxon>
        <taxon>Anthozoa</taxon>
        <taxon>Hexacorallia</taxon>
        <taxon>Scleractinia</taxon>
        <taxon>Astrocoeniina</taxon>
        <taxon>Pocilloporidae</taxon>
        <taxon>Stylophora</taxon>
    </lineage>
</organism>
<evidence type="ECO:0000313" key="12">
    <source>
        <dbReference type="EMBL" id="PFX18419.1"/>
    </source>
</evidence>
<dbReference type="SMART" id="SM00414">
    <property type="entry name" value="H2A"/>
    <property type="match status" value="1"/>
</dbReference>